<dbReference type="RefSeq" id="WP_146795746.1">
    <property type="nucleotide sequence ID" value="NZ_BJUU01000017.1"/>
</dbReference>
<keyword evidence="2" id="KW-0812">Transmembrane</keyword>
<feature type="compositionally biased region" description="Acidic residues" evidence="1">
    <location>
        <begin position="240"/>
        <end position="257"/>
    </location>
</feature>
<comment type="caution">
    <text evidence="3">The sequence shown here is derived from an EMBL/GenBank/DDBJ whole genome shotgun (WGS) entry which is preliminary data.</text>
</comment>
<keyword evidence="2" id="KW-0472">Membrane</keyword>
<gene>
    <name evidence="3" type="ORF">ABA31_23460</name>
</gene>
<evidence type="ECO:0000256" key="2">
    <source>
        <dbReference type="SAM" id="Phobius"/>
    </source>
</evidence>
<keyword evidence="4" id="KW-1185">Reference proteome</keyword>
<name>A0AA87RIR3_9MICO</name>
<evidence type="ECO:0000313" key="4">
    <source>
        <dbReference type="Proteomes" id="UP000321749"/>
    </source>
</evidence>
<feature type="transmembrane region" description="Helical" evidence="2">
    <location>
        <begin position="46"/>
        <end position="71"/>
    </location>
</feature>
<dbReference type="Proteomes" id="UP000321749">
    <property type="component" value="Unassembled WGS sequence"/>
</dbReference>
<evidence type="ECO:0008006" key="5">
    <source>
        <dbReference type="Google" id="ProtNLM"/>
    </source>
</evidence>
<sequence>MKVFGITIGSPAEGGPPLVVGGYPVVDLLPQEVRVARRSRGIRRGVISVAALLVVVAIGGGVAAKFAAVAAEVRLAGAQVRTEQLLAQQAEYFEVTSVQAEIDQRTAARYVITSTEIDWRSIMTQIRSMLPAGATVLSMDADGASPMELYAQATSPLQGARVATVRFTIQSSSMLSVPALVDQLATLPGFVDAQVPSTTATEEAVETSFVVHLDQGAYANRFPVETPADGSDPASPGTETSDDEPAVEALGDEEEAN</sequence>
<organism evidence="3 4">
    <name type="scientific">Agrococcus baldri</name>
    <dbReference type="NCBI Taxonomy" id="153730"/>
    <lineage>
        <taxon>Bacteria</taxon>
        <taxon>Bacillati</taxon>
        <taxon>Actinomycetota</taxon>
        <taxon>Actinomycetes</taxon>
        <taxon>Micrococcales</taxon>
        <taxon>Microbacteriaceae</taxon>
        <taxon>Agrococcus</taxon>
    </lineage>
</organism>
<evidence type="ECO:0000256" key="1">
    <source>
        <dbReference type="SAM" id="MobiDB-lite"/>
    </source>
</evidence>
<dbReference type="EMBL" id="BJUU01000017">
    <property type="protein sequence ID" value="GEK80995.1"/>
    <property type="molecule type" value="Genomic_DNA"/>
</dbReference>
<dbReference type="AlphaFoldDB" id="A0AA87RIR3"/>
<proteinExistence type="predicted"/>
<evidence type="ECO:0000313" key="3">
    <source>
        <dbReference type="EMBL" id="GEK80995.1"/>
    </source>
</evidence>
<feature type="region of interest" description="Disordered" evidence="1">
    <location>
        <begin position="221"/>
        <end position="257"/>
    </location>
</feature>
<reference evidence="3 4" key="1">
    <citation type="submission" date="2019-07" db="EMBL/GenBank/DDBJ databases">
        <title>Whole genome shotgun sequence of Agrococcus baldri NBRC 103055.</title>
        <authorList>
            <person name="Hosoyama A."/>
            <person name="Uohara A."/>
            <person name="Ohji S."/>
            <person name="Ichikawa N."/>
        </authorList>
    </citation>
    <scope>NUCLEOTIDE SEQUENCE [LARGE SCALE GENOMIC DNA]</scope>
    <source>
        <strain evidence="3 4">NBRC 103055</strain>
    </source>
</reference>
<protein>
    <recommendedName>
        <fullName evidence="5">Fimbrial assembly protein (PilN)</fullName>
    </recommendedName>
</protein>
<accession>A0AA87RIR3</accession>
<keyword evidence="2" id="KW-1133">Transmembrane helix</keyword>